<dbReference type="InterPro" id="IPR027417">
    <property type="entry name" value="P-loop_NTPase"/>
</dbReference>
<dbReference type="Gene3D" id="3.40.50.300">
    <property type="entry name" value="P-loop containing nucleotide triphosphate hydrolases"/>
    <property type="match status" value="1"/>
</dbReference>
<name>A0A931HTM8_9BACI</name>
<organism evidence="1 2">
    <name type="scientific">Halobacillus yeomjeoni</name>
    <dbReference type="NCBI Taxonomy" id="311194"/>
    <lineage>
        <taxon>Bacteria</taxon>
        <taxon>Bacillati</taxon>
        <taxon>Bacillota</taxon>
        <taxon>Bacilli</taxon>
        <taxon>Bacillales</taxon>
        <taxon>Bacillaceae</taxon>
        <taxon>Halobacillus</taxon>
    </lineage>
</organism>
<reference evidence="1 2" key="1">
    <citation type="journal article" date="2005" name="Int. J. Syst. Evol. Microbiol.">
        <title>Halobacillus yeomjeoni sp. nov., isolated from a marine solar saltern in Korea.</title>
        <authorList>
            <person name="Yoon J.H."/>
            <person name="Kang S.J."/>
            <person name="Lee C.H."/>
            <person name="Oh H.W."/>
            <person name="Oh T.K."/>
        </authorList>
    </citation>
    <scope>NUCLEOTIDE SEQUENCE [LARGE SCALE GENOMIC DNA]</scope>
    <source>
        <strain evidence="1 2">KCTC 3957</strain>
    </source>
</reference>
<keyword evidence="2" id="KW-1185">Reference proteome</keyword>
<dbReference type="Proteomes" id="UP000614490">
    <property type="component" value="Unassembled WGS sequence"/>
</dbReference>
<dbReference type="NCBIfam" id="NF005807">
    <property type="entry name" value="PRK07667.1"/>
    <property type="match status" value="1"/>
</dbReference>
<dbReference type="AlphaFoldDB" id="A0A931HTM8"/>
<gene>
    <name evidence="1" type="ORF">H0267_03155</name>
</gene>
<protein>
    <recommendedName>
        <fullName evidence="3">Uridine kinase</fullName>
    </recommendedName>
</protein>
<accession>A0A931HTM8</accession>
<evidence type="ECO:0000313" key="2">
    <source>
        <dbReference type="Proteomes" id="UP000614490"/>
    </source>
</evidence>
<sequence>MEGTFIKREFNDREKAIELILKESIRERSMVLGIDGLSRSGKSTFSQMLAEIYKENSIPYEIIHMDDHIVPKERRYQTGYEEWYEYYSLQWDVSYLKKNLFNRLKVADRIELDSVNQSVTYKIPRPGIVVIEGVFLQRPEWKGSFDKLIYLDCPKEKRFARESEEARKNISKFQMRYWKAEDYYLNHISPLEKADWIIRQY</sequence>
<dbReference type="EMBL" id="JADZSC010000001">
    <property type="protein sequence ID" value="MBH0229203.1"/>
    <property type="molecule type" value="Genomic_DNA"/>
</dbReference>
<dbReference type="RefSeq" id="WP_197315827.1">
    <property type="nucleotide sequence ID" value="NZ_JADZSC010000001.1"/>
</dbReference>
<dbReference type="SUPFAM" id="SSF52540">
    <property type="entry name" value="P-loop containing nucleoside triphosphate hydrolases"/>
    <property type="match status" value="1"/>
</dbReference>
<comment type="caution">
    <text evidence="1">The sequence shown here is derived from an EMBL/GenBank/DDBJ whole genome shotgun (WGS) entry which is preliminary data.</text>
</comment>
<proteinExistence type="predicted"/>
<evidence type="ECO:0000313" key="1">
    <source>
        <dbReference type="EMBL" id="MBH0229203.1"/>
    </source>
</evidence>
<evidence type="ECO:0008006" key="3">
    <source>
        <dbReference type="Google" id="ProtNLM"/>
    </source>
</evidence>